<dbReference type="OrthoDB" id="10427120at2759"/>
<evidence type="ECO:0000313" key="3">
    <source>
        <dbReference type="Proteomes" id="UP000499080"/>
    </source>
</evidence>
<name>A0A4Y2DW92_ARAVE</name>
<accession>A0A4Y2DW92</accession>
<proteinExistence type="predicted"/>
<gene>
    <name evidence="2" type="ORF">AVEN_5740_1</name>
</gene>
<feature type="transmembrane region" description="Helical" evidence="1">
    <location>
        <begin position="119"/>
        <end position="137"/>
    </location>
</feature>
<keyword evidence="1" id="KW-0812">Transmembrane</keyword>
<keyword evidence="3" id="KW-1185">Reference proteome</keyword>
<evidence type="ECO:0000256" key="1">
    <source>
        <dbReference type="SAM" id="Phobius"/>
    </source>
</evidence>
<dbReference type="AlphaFoldDB" id="A0A4Y2DW92"/>
<keyword evidence="1" id="KW-0472">Membrane</keyword>
<reference evidence="2 3" key="1">
    <citation type="journal article" date="2019" name="Sci. Rep.">
        <title>Orb-weaving spider Araneus ventricosus genome elucidates the spidroin gene catalogue.</title>
        <authorList>
            <person name="Kono N."/>
            <person name="Nakamura H."/>
            <person name="Ohtoshi R."/>
            <person name="Moran D.A.P."/>
            <person name="Shinohara A."/>
            <person name="Yoshida Y."/>
            <person name="Fujiwara M."/>
            <person name="Mori M."/>
            <person name="Tomita M."/>
            <person name="Arakawa K."/>
        </authorList>
    </citation>
    <scope>NUCLEOTIDE SEQUENCE [LARGE SCALE GENOMIC DNA]</scope>
</reference>
<dbReference type="EMBL" id="BGPR01000452">
    <property type="protein sequence ID" value="GBM21021.1"/>
    <property type="molecule type" value="Genomic_DNA"/>
</dbReference>
<keyword evidence="1" id="KW-1133">Transmembrane helix</keyword>
<organism evidence="2 3">
    <name type="scientific">Araneus ventricosus</name>
    <name type="common">Orbweaver spider</name>
    <name type="synonym">Epeira ventricosa</name>
    <dbReference type="NCBI Taxonomy" id="182803"/>
    <lineage>
        <taxon>Eukaryota</taxon>
        <taxon>Metazoa</taxon>
        <taxon>Ecdysozoa</taxon>
        <taxon>Arthropoda</taxon>
        <taxon>Chelicerata</taxon>
        <taxon>Arachnida</taxon>
        <taxon>Araneae</taxon>
        <taxon>Araneomorphae</taxon>
        <taxon>Entelegynae</taxon>
        <taxon>Araneoidea</taxon>
        <taxon>Araneidae</taxon>
        <taxon>Araneus</taxon>
    </lineage>
</organism>
<dbReference type="Proteomes" id="UP000499080">
    <property type="component" value="Unassembled WGS sequence"/>
</dbReference>
<evidence type="ECO:0000313" key="2">
    <source>
        <dbReference type="EMBL" id="GBM21021.1"/>
    </source>
</evidence>
<sequence>MPISFAFSPDNLFSCLLKPAFRMAEHAENEDIIMGQKLPEKLGDQDFTPKPDKFEVLEYQLGEAIKRMWVIQTRLDRLVFSHKKFMYEDELNMLVQEVDRCTKELKLLQLKDEKYTQKIKAVLITLLLILLFRFFLFY</sequence>
<comment type="caution">
    <text evidence="2">The sequence shown here is derived from an EMBL/GenBank/DDBJ whole genome shotgun (WGS) entry which is preliminary data.</text>
</comment>
<protein>
    <submittedName>
        <fullName evidence="2">Uncharacterized protein</fullName>
    </submittedName>
</protein>